<dbReference type="SMART" id="SM00407">
    <property type="entry name" value="IGc1"/>
    <property type="match status" value="1"/>
</dbReference>
<keyword evidence="6" id="KW-1185">Reference proteome</keyword>
<reference evidence="5" key="3">
    <citation type="submission" date="2025-09" db="UniProtKB">
        <authorList>
            <consortium name="Ensembl"/>
        </authorList>
    </citation>
    <scope>IDENTIFICATION</scope>
</reference>
<dbReference type="GO" id="GO:0019814">
    <property type="term" value="C:immunoglobulin complex"/>
    <property type="evidence" value="ECO:0007669"/>
    <property type="project" value="UniProtKB-KW"/>
</dbReference>
<dbReference type="InterPro" id="IPR013783">
    <property type="entry name" value="Ig-like_fold"/>
</dbReference>
<dbReference type="SUPFAM" id="SSF48726">
    <property type="entry name" value="Immunoglobulin"/>
    <property type="match status" value="2"/>
</dbReference>
<protein>
    <recommendedName>
        <fullName evidence="4">Ig-like domain-containing protein</fullName>
    </recommendedName>
</protein>
<dbReference type="PROSITE" id="PS50835">
    <property type="entry name" value="IG_LIKE"/>
    <property type="match status" value="2"/>
</dbReference>
<dbReference type="SMART" id="SM00409">
    <property type="entry name" value="IG"/>
    <property type="match status" value="1"/>
</dbReference>
<dbReference type="Ensembl" id="ENSPNAT00000066520.1">
    <property type="protein sequence ID" value="ENSPNAP00000041970.1"/>
    <property type="gene ID" value="ENSPNAG00000034517.1"/>
</dbReference>
<evidence type="ECO:0000313" key="5">
    <source>
        <dbReference type="Ensembl" id="ENSPNAP00000041970.1"/>
    </source>
</evidence>
<dbReference type="Proteomes" id="UP001501920">
    <property type="component" value="Chromosome 11"/>
</dbReference>
<dbReference type="GO" id="GO:0002250">
    <property type="term" value="P:adaptive immune response"/>
    <property type="evidence" value="ECO:0007669"/>
    <property type="project" value="UniProtKB-KW"/>
</dbReference>
<feature type="domain" description="Ig-like" evidence="4">
    <location>
        <begin position="133"/>
        <end position="224"/>
    </location>
</feature>
<evidence type="ECO:0000256" key="2">
    <source>
        <dbReference type="ARBA" id="ARBA00023130"/>
    </source>
</evidence>
<dbReference type="Pfam" id="PF07686">
    <property type="entry name" value="V-set"/>
    <property type="match status" value="1"/>
</dbReference>
<name>A0AAR2IQJ7_PYGNA</name>
<dbReference type="GO" id="GO:0005576">
    <property type="term" value="C:extracellular region"/>
    <property type="evidence" value="ECO:0007669"/>
    <property type="project" value="UniProtKB-ARBA"/>
</dbReference>
<dbReference type="FunFam" id="2.60.40.10:FF:001918">
    <property type="entry name" value="Immunoglobulin light 1 constant 3"/>
    <property type="match status" value="1"/>
</dbReference>
<keyword evidence="3" id="KW-1280">Immunoglobulin</keyword>
<dbReference type="CDD" id="cd04980">
    <property type="entry name" value="IgV_L_kappa"/>
    <property type="match status" value="1"/>
</dbReference>
<proteinExistence type="predicted"/>
<reference evidence="5" key="2">
    <citation type="submission" date="2025-08" db="UniProtKB">
        <authorList>
            <consortium name="Ensembl"/>
        </authorList>
    </citation>
    <scope>IDENTIFICATION</scope>
</reference>
<dbReference type="InterPro" id="IPR003597">
    <property type="entry name" value="Ig_C1-set"/>
</dbReference>
<dbReference type="PANTHER" id="PTHR23267">
    <property type="entry name" value="IMMUNOGLOBULIN LIGHT CHAIN"/>
    <property type="match status" value="1"/>
</dbReference>
<reference evidence="5 6" key="1">
    <citation type="submission" date="2020-10" db="EMBL/GenBank/DDBJ databases">
        <title>Pygocentrus nattereri (red-bellied piranha) genome, fPygNat1, primary haplotype.</title>
        <authorList>
            <person name="Myers G."/>
            <person name="Meyer A."/>
            <person name="Karagic N."/>
            <person name="Pippel M."/>
            <person name="Winkler S."/>
            <person name="Tracey A."/>
            <person name="Wood J."/>
            <person name="Formenti G."/>
            <person name="Howe K."/>
            <person name="Fedrigo O."/>
            <person name="Jarvis E.D."/>
        </authorList>
    </citation>
    <scope>NUCLEOTIDE SEQUENCE [LARGE SCALE GENOMIC DNA]</scope>
</reference>
<sequence>KSTTVIQTGLLAVQKPPVTVTQTPAVKTVSPGDSVTISCRTSTSVLSGNYLAWYQQKPEEAPKLLIYYATNTLDDGVPARFSGSGSGSDFTLTISNVQTEDAGDYYCQINQFVSLWYTFGGGTKLSVGSVAAPTLTVLPPSSVELQQGKATLVCLANKGFPSDWRLSWKVDGSSWSSGVSQSPGLLQKDNGLYSWSSTLTLQEDQWLKKTVTCEATKDSQPPVSQTLRREQCTGQ</sequence>
<dbReference type="SMART" id="SM00406">
    <property type="entry name" value="IGv"/>
    <property type="match status" value="1"/>
</dbReference>
<dbReference type="Gene3D" id="2.60.40.10">
    <property type="entry name" value="Immunoglobulins"/>
    <property type="match status" value="2"/>
</dbReference>
<feature type="domain" description="Ig-like" evidence="4">
    <location>
        <begin position="16"/>
        <end position="111"/>
    </location>
</feature>
<keyword evidence="1" id="KW-0391">Immunity</keyword>
<keyword evidence="2" id="KW-1064">Adaptive immunity</keyword>
<dbReference type="GO" id="GO:0005886">
    <property type="term" value="C:plasma membrane"/>
    <property type="evidence" value="ECO:0007669"/>
    <property type="project" value="UniProtKB-ARBA"/>
</dbReference>
<dbReference type="InterPro" id="IPR007110">
    <property type="entry name" value="Ig-like_dom"/>
</dbReference>
<gene>
    <name evidence="5" type="primary">PBLD</name>
</gene>
<dbReference type="InterPro" id="IPR013106">
    <property type="entry name" value="Ig_V-set"/>
</dbReference>
<organism evidence="5 6">
    <name type="scientific">Pygocentrus nattereri</name>
    <name type="common">Red-bellied piranha</name>
    <dbReference type="NCBI Taxonomy" id="42514"/>
    <lineage>
        <taxon>Eukaryota</taxon>
        <taxon>Metazoa</taxon>
        <taxon>Chordata</taxon>
        <taxon>Craniata</taxon>
        <taxon>Vertebrata</taxon>
        <taxon>Euteleostomi</taxon>
        <taxon>Actinopterygii</taxon>
        <taxon>Neopterygii</taxon>
        <taxon>Teleostei</taxon>
        <taxon>Ostariophysi</taxon>
        <taxon>Characiformes</taxon>
        <taxon>Characoidei</taxon>
        <taxon>Pygocentrus</taxon>
    </lineage>
</organism>
<dbReference type="InterPro" id="IPR050150">
    <property type="entry name" value="IgV_Light_Chain"/>
</dbReference>
<evidence type="ECO:0000259" key="4">
    <source>
        <dbReference type="PROSITE" id="PS50835"/>
    </source>
</evidence>
<dbReference type="AlphaFoldDB" id="A0AAR2IQJ7"/>
<dbReference type="InterPro" id="IPR003599">
    <property type="entry name" value="Ig_sub"/>
</dbReference>
<dbReference type="GeneTree" id="ENSGT01030000234589"/>
<evidence type="ECO:0000256" key="3">
    <source>
        <dbReference type="ARBA" id="ARBA00043265"/>
    </source>
</evidence>
<dbReference type="FunFam" id="2.60.40.10:FF:000350">
    <property type="entry name" value="Immunoglobulin kappa chain variable 18-36"/>
    <property type="match status" value="1"/>
</dbReference>
<evidence type="ECO:0000256" key="1">
    <source>
        <dbReference type="ARBA" id="ARBA00022859"/>
    </source>
</evidence>
<dbReference type="Pfam" id="PF07654">
    <property type="entry name" value="C1-set"/>
    <property type="match status" value="1"/>
</dbReference>
<dbReference type="InterPro" id="IPR036179">
    <property type="entry name" value="Ig-like_dom_sf"/>
</dbReference>
<accession>A0AAR2IQJ7</accession>
<evidence type="ECO:0000313" key="6">
    <source>
        <dbReference type="Proteomes" id="UP001501920"/>
    </source>
</evidence>